<evidence type="ECO:0000313" key="3">
    <source>
        <dbReference type="Proteomes" id="UP000195080"/>
    </source>
</evidence>
<dbReference type="NCBIfam" id="TIGR01218">
    <property type="entry name" value="Gpos_tandem_5TM"/>
    <property type="match status" value="1"/>
</dbReference>
<evidence type="ECO:0000256" key="1">
    <source>
        <dbReference type="SAM" id="Phobius"/>
    </source>
</evidence>
<dbReference type="Pfam" id="PF04276">
    <property type="entry name" value="DUF443"/>
    <property type="match status" value="1"/>
</dbReference>
<protein>
    <recommendedName>
        <fullName evidence="4">Tandem five-TM protein</fullName>
    </recommendedName>
</protein>
<dbReference type="Proteomes" id="UP000195080">
    <property type="component" value="Chromosome"/>
</dbReference>
<sequence length="218" mass="25428">MIIMKVEDTSIPRFKLATINKKDKYLLDLDSHKFTWLIPMSTWYVANNATKISEDQYIKLRKVPKNKTGASIWSFSGFMLGGVIYAFMKGLESIFFEELTMNLMFLAILTAFFCSFIFRYVRSVVNLNKLKKIFNEETTLNLDHLIILKKDNNFYKKRCVTGTIILIAILFFLLSLLIQAKSLTVIPVIFIYLVFVSFLNTSILKPMENMEYSYKPEK</sequence>
<accession>A0ABZ2T9V9</accession>
<organism evidence="2 3">
    <name type="scientific">Candidatus Enterococcus lemimoniae</name>
    <dbReference type="NCBI Taxonomy" id="1834167"/>
    <lineage>
        <taxon>Bacteria</taxon>
        <taxon>Bacillati</taxon>
        <taxon>Bacillota</taxon>
        <taxon>Bacilli</taxon>
        <taxon>Lactobacillales</taxon>
        <taxon>Enterococcaceae</taxon>
        <taxon>Enterococcus</taxon>
    </lineage>
</organism>
<proteinExistence type="predicted"/>
<keyword evidence="3" id="KW-1185">Reference proteome</keyword>
<feature type="transmembrane region" description="Helical" evidence="1">
    <location>
        <begin position="159"/>
        <end position="178"/>
    </location>
</feature>
<keyword evidence="1" id="KW-0472">Membrane</keyword>
<reference evidence="3" key="1">
    <citation type="submission" date="2017-05" db="EMBL/GenBank/DDBJ databases">
        <title>The Genome Sequence of EEnterococcus faecalis 9F2_4866.</title>
        <authorList>
            <consortium name="The Broad Institute Genomics Platform"/>
            <consortium name="The Broad Institute Genomic Center for Infectious Diseases"/>
            <person name="Earl A."/>
            <person name="Manson A."/>
            <person name="Schwartman J."/>
            <person name="Gilmore M."/>
            <person name="Abouelleil A."/>
            <person name="Cao P."/>
            <person name="Chapman S."/>
            <person name="Cusick C."/>
            <person name="Shea T."/>
            <person name="Young S."/>
            <person name="Neafsey D."/>
            <person name="Nusbaum C."/>
            <person name="Birren B."/>
        </authorList>
    </citation>
    <scope>NUCLEOTIDE SEQUENCE [LARGE SCALE GENOMIC DNA]</scope>
    <source>
        <strain evidence="3">12C11_DIV0727</strain>
    </source>
</reference>
<keyword evidence="1" id="KW-0812">Transmembrane</keyword>
<evidence type="ECO:0008006" key="4">
    <source>
        <dbReference type="Google" id="ProtNLM"/>
    </source>
</evidence>
<dbReference type="InterPro" id="IPR005915">
    <property type="entry name" value="Tandem_5TM"/>
</dbReference>
<gene>
    <name evidence="2" type="ORF">A5866_003304</name>
</gene>
<evidence type="ECO:0000313" key="2">
    <source>
        <dbReference type="EMBL" id="WYJ88176.1"/>
    </source>
</evidence>
<keyword evidence="1" id="KW-1133">Transmembrane helix</keyword>
<dbReference type="EMBL" id="CP147248">
    <property type="protein sequence ID" value="WYJ88176.1"/>
    <property type="molecule type" value="Genomic_DNA"/>
</dbReference>
<feature type="transmembrane region" description="Helical" evidence="1">
    <location>
        <begin position="184"/>
        <end position="204"/>
    </location>
</feature>
<name>A0ABZ2T9V9_9ENTE</name>
<feature type="transmembrane region" description="Helical" evidence="1">
    <location>
        <begin position="70"/>
        <end position="88"/>
    </location>
</feature>
<reference evidence="2 3" key="2">
    <citation type="submission" date="2024-03" db="EMBL/GenBank/DDBJ databases">
        <title>The Genome Sequence of Enterococcus sp. DIV0727d.</title>
        <authorList>
            <consortium name="The Broad Institute Genomics Platform"/>
            <consortium name="The Broad Institute Microbial Omics Core"/>
            <consortium name="The Broad Institute Genomic Center for Infectious Diseases"/>
            <person name="Earl A."/>
            <person name="Manson A."/>
            <person name="Gilmore M."/>
            <person name="Schwartman J."/>
            <person name="Shea T."/>
            <person name="Abouelleil A."/>
            <person name="Cao P."/>
            <person name="Chapman S."/>
            <person name="Cusick C."/>
            <person name="Young S."/>
            <person name="Neafsey D."/>
            <person name="Nusbaum C."/>
            <person name="Birren B."/>
        </authorList>
    </citation>
    <scope>NUCLEOTIDE SEQUENCE [LARGE SCALE GENOMIC DNA]</scope>
    <source>
        <strain evidence="2 3">12C11_DIV0727</strain>
    </source>
</reference>
<feature type="transmembrane region" description="Helical" evidence="1">
    <location>
        <begin position="100"/>
        <end position="121"/>
    </location>
</feature>